<dbReference type="EMBL" id="BMZC01000004">
    <property type="protein sequence ID" value="GGZ58620.1"/>
    <property type="molecule type" value="Genomic_DNA"/>
</dbReference>
<evidence type="ECO:0000256" key="1">
    <source>
        <dbReference type="SAM" id="SignalP"/>
    </source>
</evidence>
<dbReference type="InterPro" id="IPR014710">
    <property type="entry name" value="RmlC-like_jellyroll"/>
</dbReference>
<comment type="caution">
    <text evidence="2">The sequence shown here is derived from an EMBL/GenBank/DDBJ whole genome shotgun (WGS) entry which is preliminary data.</text>
</comment>
<dbReference type="Gene3D" id="2.60.120.10">
    <property type="entry name" value="Jelly Rolls"/>
    <property type="match status" value="1"/>
</dbReference>
<evidence type="ECO:0000313" key="2">
    <source>
        <dbReference type="EMBL" id="GGZ58620.1"/>
    </source>
</evidence>
<dbReference type="Proteomes" id="UP000622604">
    <property type="component" value="Unassembled WGS sequence"/>
</dbReference>
<dbReference type="Pfam" id="PF14499">
    <property type="entry name" value="DUF4437"/>
    <property type="match status" value="1"/>
</dbReference>
<reference evidence="2" key="2">
    <citation type="submission" date="2020-09" db="EMBL/GenBank/DDBJ databases">
        <authorList>
            <person name="Sun Q."/>
            <person name="Kim S."/>
        </authorList>
    </citation>
    <scope>NUCLEOTIDE SEQUENCE</scope>
    <source>
        <strain evidence="2">KCTC 32337</strain>
    </source>
</reference>
<keyword evidence="1" id="KW-0732">Signal</keyword>
<dbReference type="CDD" id="cd06989">
    <property type="entry name" value="cupin_DRT102"/>
    <property type="match status" value="1"/>
</dbReference>
<dbReference type="InterPro" id="IPR011051">
    <property type="entry name" value="RmlC_Cupin_sf"/>
</dbReference>
<dbReference type="SUPFAM" id="SSF51182">
    <property type="entry name" value="RmlC-like cupins"/>
    <property type="match status" value="1"/>
</dbReference>
<accession>A0A8H9I9B3</accession>
<protein>
    <recommendedName>
        <fullName evidence="4">DUF4437 domain-containing protein</fullName>
    </recommendedName>
</protein>
<organism evidence="2 3">
    <name type="scientific">Paraglaciecola chathamensis</name>
    <dbReference type="NCBI Taxonomy" id="368405"/>
    <lineage>
        <taxon>Bacteria</taxon>
        <taxon>Pseudomonadati</taxon>
        <taxon>Pseudomonadota</taxon>
        <taxon>Gammaproteobacteria</taxon>
        <taxon>Alteromonadales</taxon>
        <taxon>Alteromonadaceae</taxon>
        <taxon>Paraglaciecola</taxon>
    </lineage>
</organism>
<feature type="signal peptide" evidence="1">
    <location>
        <begin position="1"/>
        <end position="27"/>
    </location>
</feature>
<name>A0A8H9I9B3_9ALTE</name>
<feature type="chain" id="PRO_5034740547" description="DUF4437 domain-containing protein" evidence="1">
    <location>
        <begin position="28"/>
        <end position="277"/>
    </location>
</feature>
<sequence length="277" mass="30007">MIKLPNVAPIAFTTALIAALLTPVAFADEPASKVVAASDIKWGYLNPLRGDKSPGAADLWGNRTTDTATGMLVRFNKGFESPPHIHNITYRGIVIEGQMHNDDPSAEKMWMPAGSFWTQPAGENHTTAANADTNLIYLEIDSGPYLVKPSNEKFDNGERPLNLHKVNMVWLADSDLNQINVDGVQSTYLWGNTADMNGSMVKLPAGFNGDITTNANEFRAVVIAGAVEYSSNEQSEAQALSAGSYVESKGNFTHSIANKADTPAVIYIRTNSKYQVN</sequence>
<evidence type="ECO:0008006" key="4">
    <source>
        <dbReference type="Google" id="ProtNLM"/>
    </source>
</evidence>
<reference evidence="2" key="1">
    <citation type="journal article" date="2014" name="Int. J. Syst. Evol. Microbiol.">
        <title>Complete genome sequence of Corynebacterium casei LMG S-19264T (=DSM 44701T), isolated from a smear-ripened cheese.</title>
        <authorList>
            <consortium name="US DOE Joint Genome Institute (JGI-PGF)"/>
            <person name="Walter F."/>
            <person name="Albersmeier A."/>
            <person name="Kalinowski J."/>
            <person name="Ruckert C."/>
        </authorList>
    </citation>
    <scope>NUCLEOTIDE SEQUENCE</scope>
    <source>
        <strain evidence="2">KCTC 32337</strain>
    </source>
</reference>
<dbReference type="AlphaFoldDB" id="A0A8H9I9B3"/>
<proteinExistence type="predicted"/>
<dbReference type="RefSeq" id="WP_191865699.1">
    <property type="nucleotide sequence ID" value="NZ_BMZC01000004.1"/>
</dbReference>
<evidence type="ECO:0000313" key="3">
    <source>
        <dbReference type="Proteomes" id="UP000622604"/>
    </source>
</evidence>
<gene>
    <name evidence="2" type="ORF">GCM10011274_15700</name>
</gene>
<dbReference type="InterPro" id="IPR028013">
    <property type="entry name" value="DUF4437"/>
</dbReference>